<dbReference type="STRING" id="113562.SAMN04489716_3214"/>
<dbReference type="Proteomes" id="UP000198688">
    <property type="component" value="Chromosome I"/>
</dbReference>
<organism evidence="1 2">
    <name type="scientific">Actinoplanes derwentensis</name>
    <dbReference type="NCBI Taxonomy" id="113562"/>
    <lineage>
        <taxon>Bacteria</taxon>
        <taxon>Bacillati</taxon>
        <taxon>Actinomycetota</taxon>
        <taxon>Actinomycetes</taxon>
        <taxon>Micromonosporales</taxon>
        <taxon>Micromonosporaceae</taxon>
        <taxon>Actinoplanes</taxon>
    </lineage>
</organism>
<proteinExistence type="predicted"/>
<accession>A0A1H1Z9L3</accession>
<keyword evidence="2" id="KW-1185">Reference proteome</keyword>
<name>A0A1H1Z9L3_9ACTN</name>
<evidence type="ECO:0000313" key="1">
    <source>
        <dbReference type="EMBL" id="SDT30461.1"/>
    </source>
</evidence>
<gene>
    <name evidence="1" type="ORF">SAMN04489716_3214</name>
</gene>
<dbReference type="OrthoDB" id="3290487at2"/>
<sequence>MTYALLLQDSPDRQRLASAIAAVLSVPIESVDVAEDGDDNRNWKAPVICTVTSIGGDLRQSILIYVADTSGENISQEIAAARLAERLKTPVAYEAMPIPPDMYWLVGADGRRSRARINDDEDDGELVAFRVEAVEQPVAGAPDLPVGPVPEVIHSHRIPTPLTDQFRGSPASDGTGWVVVSRLASWEIMITRLIEGWPPDGWYPAEYYRDDLGYRDDLVTGVGELPDEVRGDFAEVLATLDRRFAQATVDDAGRALAAATGPVPDRWWWHRITDPLPWHDMPGG</sequence>
<reference evidence="1 2" key="1">
    <citation type="submission" date="2016-10" db="EMBL/GenBank/DDBJ databases">
        <authorList>
            <person name="de Groot N.N."/>
        </authorList>
    </citation>
    <scope>NUCLEOTIDE SEQUENCE [LARGE SCALE GENOMIC DNA]</scope>
    <source>
        <strain evidence="1 2">DSM 43941</strain>
    </source>
</reference>
<protein>
    <submittedName>
        <fullName evidence="1">Uncharacterized protein</fullName>
    </submittedName>
</protein>
<dbReference type="EMBL" id="LT629758">
    <property type="protein sequence ID" value="SDT30461.1"/>
    <property type="molecule type" value="Genomic_DNA"/>
</dbReference>
<dbReference type="RefSeq" id="WP_092545383.1">
    <property type="nucleotide sequence ID" value="NZ_BOMJ01000005.1"/>
</dbReference>
<evidence type="ECO:0000313" key="2">
    <source>
        <dbReference type="Proteomes" id="UP000198688"/>
    </source>
</evidence>
<dbReference type="AlphaFoldDB" id="A0A1H1Z9L3"/>